<dbReference type="PATRIC" id="fig|1543721.4.peg.2455"/>
<evidence type="ECO:0000256" key="5">
    <source>
        <dbReference type="HAMAP-Rule" id="MF_00658"/>
    </source>
</evidence>
<dbReference type="SUPFAM" id="SSF75217">
    <property type="entry name" value="alpha/beta knot"/>
    <property type="match status" value="1"/>
</dbReference>
<evidence type="ECO:0000256" key="3">
    <source>
        <dbReference type="ARBA" id="ARBA00022691"/>
    </source>
</evidence>
<dbReference type="InterPro" id="IPR003742">
    <property type="entry name" value="RlmH-like"/>
</dbReference>
<dbReference type="GO" id="GO:0070038">
    <property type="term" value="F:rRNA (pseudouridine-N3-)-methyltransferase activity"/>
    <property type="evidence" value="ECO:0007669"/>
    <property type="project" value="UniProtKB-UniRule"/>
</dbReference>
<name>A0A0F7K170_9GAMM</name>
<keyword evidence="5" id="KW-0963">Cytoplasm</keyword>
<comment type="subcellular location">
    <subcellularLocation>
        <location evidence="5">Cytoplasm</location>
    </subcellularLocation>
</comment>
<keyword evidence="2 5" id="KW-0808">Transferase</keyword>
<keyword evidence="5" id="KW-0698">rRNA processing</keyword>
<dbReference type="AlphaFoldDB" id="A0A0F7K170"/>
<dbReference type="Pfam" id="PF02590">
    <property type="entry name" value="SPOUT_MTase"/>
    <property type="match status" value="1"/>
</dbReference>
<dbReference type="EC" id="2.1.1.177" evidence="5"/>
<dbReference type="Proteomes" id="UP000034410">
    <property type="component" value="Chromosome"/>
</dbReference>
<dbReference type="KEGG" id="seds:AAY24_11860"/>
<dbReference type="PANTHER" id="PTHR33603:SF1">
    <property type="entry name" value="RIBOSOMAL RNA LARGE SUBUNIT METHYLTRANSFERASE H"/>
    <property type="match status" value="1"/>
</dbReference>
<comment type="similarity">
    <text evidence="4 5">Belongs to the RNA methyltransferase RlmH family.</text>
</comment>
<dbReference type="CDD" id="cd18081">
    <property type="entry name" value="RlmH-like"/>
    <property type="match status" value="1"/>
</dbReference>
<comment type="function">
    <text evidence="5">Specifically methylates the pseudouridine at position 1915 (m3Psi1915) in 23S rRNA.</text>
</comment>
<evidence type="ECO:0000256" key="4">
    <source>
        <dbReference type="ARBA" id="ARBA00038303"/>
    </source>
</evidence>
<dbReference type="PIRSF" id="PIRSF004505">
    <property type="entry name" value="MT_bac"/>
    <property type="match status" value="1"/>
</dbReference>
<comment type="subunit">
    <text evidence="5">Homodimer.</text>
</comment>
<feature type="binding site" evidence="5">
    <location>
        <begin position="123"/>
        <end position="128"/>
    </location>
    <ligand>
        <name>S-adenosyl-L-methionine</name>
        <dbReference type="ChEBI" id="CHEBI:59789"/>
    </ligand>
</feature>
<sequence length="156" mass="17356">MIIHLISVGNKMPRWVQEGYSEYAKRLPSECSLNLLEIAPGHRGKSADVKRTVRDEGERMLKAIPKGCRTIALDVTGKAWSTEQLSGRIGQWMAAGPDIALLIGGPEGLADACLQQAELRWSLSPLTLPHPLVRVVVAEQLYRAWSLLRNHPYHRA</sequence>
<dbReference type="RefSeq" id="WP_046859854.1">
    <property type="nucleotide sequence ID" value="NZ_CP011412.1"/>
</dbReference>
<keyword evidence="7" id="KW-1185">Reference proteome</keyword>
<dbReference type="PANTHER" id="PTHR33603">
    <property type="entry name" value="METHYLTRANSFERASE"/>
    <property type="match status" value="1"/>
</dbReference>
<feature type="binding site" evidence="5">
    <location>
        <position position="73"/>
    </location>
    <ligand>
        <name>S-adenosyl-L-methionine</name>
        <dbReference type="ChEBI" id="CHEBI:59789"/>
    </ligand>
</feature>
<dbReference type="InterPro" id="IPR029026">
    <property type="entry name" value="tRNA_m1G_MTases_N"/>
</dbReference>
<organism evidence="6 7">
    <name type="scientific">Sedimenticola thiotaurini</name>
    <dbReference type="NCBI Taxonomy" id="1543721"/>
    <lineage>
        <taxon>Bacteria</taxon>
        <taxon>Pseudomonadati</taxon>
        <taxon>Pseudomonadota</taxon>
        <taxon>Gammaproteobacteria</taxon>
        <taxon>Chromatiales</taxon>
        <taxon>Sedimenticolaceae</taxon>
        <taxon>Sedimenticola</taxon>
    </lineage>
</organism>
<dbReference type="GO" id="GO:0005737">
    <property type="term" value="C:cytoplasm"/>
    <property type="evidence" value="ECO:0007669"/>
    <property type="project" value="UniProtKB-SubCell"/>
</dbReference>
<dbReference type="OrthoDB" id="9806643at2"/>
<dbReference type="InterPro" id="IPR029028">
    <property type="entry name" value="Alpha/beta_knot_MTases"/>
</dbReference>
<dbReference type="NCBIfam" id="NF000986">
    <property type="entry name" value="PRK00103.1-4"/>
    <property type="match status" value="1"/>
</dbReference>
<dbReference type="NCBIfam" id="TIGR00246">
    <property type="entry name" value="tRNA_RlmH_YbeA"/>
    <property type="match status" value="1"/>
</dbReference>
<comment type="catalytic activity">
    <reaction evidence="5">
        <text>pseudouridine(1915) in 23S rRNA + S-adenosyl-L-methionine = N(3)-methylpseudouridine(1915) in 23S rRNA + S-adenosyl-L-homocysteine + H(+)</text>
        <dbReference type="Rhea" id="RHEA:42752"/>
        <dbReference type="Rhea" id="RHEA-COMP:10221"/>
        <dbReference type="Rhea" id="RHEA-COMP:10222"/>
        <dbReference type="ChEBI" id="CHEBI:15378"/>
        <dbReference type="ChEBI" id="CHEBI:57856"/>
        <dbReference type="ChEBI" id="CHEBI:59789"/>
        <dbReference type="ChEBI" id="CHEBI:65314"/>
        <dbReference type="ChEBI" id="CHEBI:74486"/>
        <dbReference type="EC" id="2.1.1.177"/>
    </reaction>
</comment>
<accession>A0A0F7K170</accession>
<dbReference type="EMBL" id="CP011412">
    <property type="protein sequence ID" value="AKH20925.1"/>
    <property type="molecule type" value="Genomic_DNA"/>
</dbReference>
<protein>
    <recommendedName>
        <fullName evidence="5">Ribosomal RNA large subunit methyltransferase H</fullName>
        <ecNumber evidence="5">2.1.1.177</ecNumber>
    </recommendedName>
    <alternativeName>
        <fullName evidence="5">23S rRNA (pseudouridine1915-N3)-methyltransferase</fullName>
    </alternativeName>
    <alternativeName>
        <fullName evidence="5">23S rRNA m3Psi1915 methyltransferase</fullName>
    </alternativeName>
    <alternativeName>
        <fullName evidence="5">rRNA (pseudouridine-N3-)-methyltransferase RlmH</fullName>
    </alternativeName>
</protein>
<gene>
    <name evidence="5" type="primary">rlmH</name>
    <name evidence="6" type="ORF">AAY24_11860</name>
</gene>
<evidence type="ECO:0000313" key="6">
    <source>
        <dbReference type="EMBL" id="AKH20925.1"/>
    </source>
</evidence>
<evidence type="ECO:0000313" key="7">
    <source>
        <dbReference type="Proteomes" id="UP000034410"/>
    </source>
</evidence>
<dbReference type="HAMAP" id="MF_00658">
    <property type="entry name" value="23SrRNA_methyltr_H"/>
    <property type="match status" value="1"/>
</dbReference>
<proteinExistence type="inferred from homology"/>
<reference evidence="6 7" key="1">
    <citation type="journal article" date="2015" name="Genome Announc.">
        <title>Complete Genome Sequence of Sedimenticola thiotaurini Strain SIP-G1, a Polyphosphate- and Polyhydroxyalkanoate-Accumulating Sulfur-Oxidizing Gammaproteobacterium Isolated from Salt Marsh Sediments.</title>
        <authorList>
            <person name="Flood B.E."/>
            <person name="Jones D.S."/>
            <person name="Bailey J.V."/>
        </authorList>
    </citation>
    <scope>NUCLEOTIDE SEQUENCE [LARGE SCALE GENOMIC DNA]</scope>
    <source>
        <strain evidence="6 7">SIP-G1</strain>
    </source>
</reference>
<feature type="binding site" evidence="5">
    <location>
        <position position="104"/>
    </location>
    <ligand>
        <name>S-adenosyl-L-methionine</name>
        <dbReference type="ChEBI" id="CHEBI:59789"/>
    </ligand>
</feature>
<keyword evidence="3 5" id="KW-0949">S-adenosyl-L-methionine</keyword>
<evidence type="ECO:0000256" key="2">
    <source>
        <dbReference type="ARBA" id="ARBA00022679"/>
    </source>
</evidence>
<keyword evidence="1 5" id="KW-0489">Methyltransferase</keyword>
<dbReference type="Gene3D" id="3.40.1280.10">
    <property type="match status" value="1"/>
</dbReference>
<evidence type="ECO:0000256" key="1">
    <source>
        <dbReference type="ARBA" id="ARBA00022603"/>
    </source>
</evidence>